<protein>
    <submittedName>
        <fullName evidence="3">Uncharacterized protein</fullName>
    </submittedName>
</protein>
<keyword evidence="4" id="KW-1185">Reference proteome</keyword>
<evidence type="ECO:0000313" key="3">
    <source>
        <dbReference type="EMBL" id="KAG8463577.1"/>
    </source>
</evidence>
<reference evidence="3" key="1">
    <citation type="submission" date="2021-05" db="EMBL/GenBank/DDBJ databases">
        <title>The genome of the haptophyte Pavlova lutheri (Diacronema luteri, Pavlovales) - a model for lipid biosynthesis in eukaryotic algae.</title>
        <authorList>
            <person name="Hulatt C.J."/>
            <person name="Posewitz M.C."/>
        </authorList>
    </citation>
    <scope>NUCLEOTIDE SEQUENCE</scope>
    <source>
        <strain evidence="3">NIVA-4/92</strain>
    </source>
</reference>
<sequence length="574" mass="59292">MPVRATIGLGTCLIALDASVCFSVNALLPQVAAEFGFGESHAAMLLSTPFYAGRLLAYLVAPMLVPLTSAQYVVGASSLALALSVAWLANGRSLVECGVARFACGVASGPALRAVLALVGRRRPSQAAPFFHLLQSAAVFGALFAQTPLLELARVVGWRRALIASHSLPAAFVSLLVAWTSGRGGGEGQRRLLGSSSHRLHISRAGSASSATMLDGARSWSSPLVDQHDGGADCQGCSGRGDDWLALLREPHLLLFAAAASCLQAAVDQLGGPLGLLALRNGYRRNAHVWSMSDAMLGMTLVFTAALAAQCAAMLLAQPRSIGKNALVATSHCVCLCVALATLALLPPAVPAAPRVAIALAALALGGSAAAGVQPLMQILFEATTSAERSPAIVLVGALTALSGCGFGAALPLLVPNGHLSSVTTPDFPLPVSPIAPALLITVALGAVACTVWLRRCMLRAEMVEHVLILSLESGDEARAVETARERDVNRRHSGALARAPRADAGLPPDARASEQRLLSSLETARDVRQKGSVETMSKFAKGGAASSPPKPYAVDRLVRTQLSCGIANTSRPP</sequence>
<accession>A0A8J5XL53</accession>
<feature type="transmembrane region" description="Helical" evidence="2">
    <location>
        <begin position="393"/>
        <end position="415"/>
    </location>
</feature>
<keyword evidence="2" id="KW-0812">Transmembrane</keyword>
<proteinExistence type="predicted"/>
<name>A0A8J5XL53_DIALT</name>
<feature type="transmembrane region" description="Helical" evidence="2">
    <location>
        <begin position="356"/>
        <end position="381"/>
    </location>
</feature>
<evidence type="ECO:0000256" key="1">
    <source>
        <dbReference type="SAM" id="MobiDB-lite"/>
    </source>
</evidence>
<feature type="transmembrane region" description="Helical" evidence="2">
    <location>
        <begin position="435"/>
        <end position="454"/>
    </location>
</feature>
<feature type="region of interest" description="Disordered" evidence="1">
    <location>
        <begin position="530"/>
        <end position="552"/>
    </location>
</feature>
<dbReference type="EMBL" id="JAGTXO010000015">
    <property type="protein sequence ID" value="KAG8463577.1"/>
    <property type="molecule type" value="Genomic_DNA"/>
</dbReference>
<keyword evidence="2" id="KW-1133">Transmembrane helix</keyword>
<dbReference type="SUPFAM" id="SSF103473">
    <property type="entry name" value="MFS general substrate transporter"/>
    <property type="match status" value="1"/>
</dbReference>
<dbReference type="Proteomes" id="UP000751190">
    <property type="component" value="Unassembled WGS sequence"/>
</dbReference>
<dbReference type="InterPro" id="IPR036259">
    <property type="entry name" value="MFS_trans_sf"/>
</dbReference>
<keyword evidence="2" id="KW-0472">Membrane</keyword>
<evidence type="ECO:0000256" key="2">
    <source>
        <dbReference type="SAM" id="Phobius"/>
    </source>
</evidence>
<evidence type="ECO:0000313" key="4">
    <source>
        <dbReference type="Proteomes" id="UP000751190"/>
    </source>
</evidence>
<feature type="transmembrane region" description="Helical" evidence="2">
    <location>
        <begin position="329"/>
        <end position="350"/>
    </location>
</feature>
<dbReference type="AlphaFoldDB" id="A0A8J5XL53"/>
<organism evidence="3 4">
    <name type="scientific">Diacronema lutheri</name>
    <name type="common">Unicellular marine alga</name>
    <name type="synonym">Monochrysis lutheri</name>
    <dbReference type="NCBI Taxonomy" id="2081491"/>
    <lineage>
        <taxon>Eukaryota</taxon>
        <taxon>Haptista</taxon>
        <taxon>Haptophyta</taxon>
        <taxon>Pavlovophyceae</taxon>
        <taxon>Pavlovales</taxon>
        <taxon>Pavlovaceae</taxon>
        <taxon>Diacronema</taxon>
    </lineage>
</organism>
<comment type="caution">
    <text evidence="3">The sequence shown here is derived from an EMBL/GenBank/DDBJ whole genome shotgun (WGS) entry which is preliminary data.</text>
</comment>
<dbReference type="Gene3D" id="1.20.1250.20">
    <property type="entry name" value="MFS general substrate transporter like domains"/>
    <property type="match status" value="1"/>
</dbReference>
<gene>
    <name evidence="3" type="ORF">KFE25_003850</name>
</gene>
<feature type="region of interest" description="Disordered" evidence="1">
    <location>
        <begin position="483"/>
        <end position="510"/>
    </location>
</feature>
<feature type="transmembrane region" description="Helical" evidence="2">
    <location>
        <begin position="296"/>
        <end position="317"/>
    </location>
</feature>